<dbReference type="Pfam" id="PF04095">
    <property type="entry name" value="NAPRTase"/>
    <property type="match status" value="1"/>
</dbReference>
<dbReference type="CDD" id="cd01570">
    <property type="entry name" value="NAPRTase_A"/>
    <property type="match status" value="1"/>
</dbReference>
<dbReference type="HOGENOM" id="CLU_025154_2_1_9"/>
<dbReference type="EC" id="6.3.4.21" evidence="3 9"/>
<dbReference type="Pfam" id="PF17767">
    <property type="entry name" value="NAPRTase_N"/>
    <property type="match status" value="1"/>
</dbReference>
<dbReference type="InterPro" id="IPR041619">
    <property type="entry name" value="NAPRTase_C"/>
</dbReference>
<keyword evidence="4" id="KW-0597">Phosphoprotein</keyword>
<dbReference type="Pfam" id="PF17956">
    <property type="entry name" value="NAPRTase_C"/>
    <property type="match status" value="1"/>
</dbReference>
<dbReference type="InterPro" id="IPR006405">
    <property type="entry name" value="Nic_PRibTrfase_pncB"/>
</dbReference>
<comment type="similarity">
    <text evidence="2 9">Belongs to the NAPRTase family.</text>
</comment>
<feature type="domain" description="Nicotinate/nicotinamide phosphoribosyltransferase" evidence="10">
    <location>
        <begin position="151"/>
        <end position="344"/>
    </location>
</feature>
<evidence type="ECO:0000256" key="1">
    <source>
        <dbReference type="ARBA" id="ARBA00004952"/>
    </source>
</evidence>
<dbReference type="Gene3D" id="3.20.20.70">
    <property type="entry name" value="Aldolase class I"/>
    <property type="match status" value="1"/>
</dbReference>
<evidence type="ECO:0000256" key="9">
    <source>
        <dbReference type="RuleBase" id="RU365100"/>
    </source>
</evidence>
<dbReference type="GO" id="GO:0047280">
    <property type="term" value="F:nicotinamide phosphoribosyltransferase activity"/>
    <property type="evidence" value="ECO:0007669"/>
    <property type="project" value="UniProtKB-ARBA"/>
</dbReference>
<keyword evidence="6 9" id="KW-0662">Pyridine nucleotide biosynthesis</keyword>
<dbReference type="BioCyc" id="EBAC796937-HMP:GMGH-936-MONOMER"/>
<dbReference type="InterPro" id="IPR040727">
    <property type="entry name" value="NAPRTase_N"/>
</dbReference>
<comment type="catalytic activity">
    <reaction evidence="8 9">
        <text>5-phospho-alpha-D-ribose 1-diphosphate + nicotinate + ATP + H2O = nicotinate beta-D-ribonucleotide + ADP + phosphate + diphosphate</text>
        <dbReference type="Rhea" id="RHEA:36163"/>
        <dbReference type="ChEBI" id="CHEBI:15377"/>
        <dbReference type="ChEBI" id="CHEBI:30616"/>
        <dbReference type="ChEBI" id="CHEBI:32544"/>
        <dbReference type="ChEBI" id="CHEBI:33019"/>
        <dbReference type="ChEBI" id="CHEBI:43474"/>
        <dbReference type="ChEBI" id="CHEBI:57502"/>
        <dbReference type="ChEBI" id="CHEBI:58017"/>
        <dbReference type="ChEBI" id="CHEBI:456216"/>
        <dbReference type="EC" id="6.3.4.21"/>
    </reaction>
</comment>
<dbReference type="NCBIfam" id="TIGR01513">
    <property type="entry name" value="NAPRTase_put"/>
    <property type="match status" value="1"/>
</dbReference>
<accession>G9X3H7</accession>
<evidence type="ECO:0000259" key="10">
    <source>
        <dbReference type="Pfam" id="PF04095"/>
    </source>
</evidence>
<evidence type="ECO:0000256" key="3">
    <source>
        <dbReference type="ARBA" id="ARBA00013236"/>
    </source>
</evidence>
<dbReference type="InterPro" id="IPR007229">
    <property type="entry name" value="Nic_PRibTrfase-Fam"/>
</dbReference>
<keyword evidence="7 9" id="KW-0808">Transferase</keyword>
<dbReference type="FunFam" id="3.20.20.70:FF:000076">
    <property type="entry name" value="Nicotinate phosphoribosyltransferase"/>
    <property type="match status" value="1"/>
</dbReference>
<dbReference type="InterPro" id="IPR041525">
    <property type="entry name" value="N/Namide_PRibTrfase"/>
</dbReference>
<evidence type="ECO:0000256" key="5">
    <source>
        <dbReference type="ARBA" id="ARBA00022598"/>
    </source>
</evidence>
<evidence type="ECO:0000256" key="8">
    <source>
        <dbReference type="ARBA" id="ARBA00048668"/>
    </source>
</evidence>
<sequence>MVNLTMLTDFYQLTMMNGYLKSDKKDEIMIFDMFYRKNPNDGGYTIVCGINEVIDYIENLKFEEEDIQYLKSLNTFDEEFLKYLRDFKFDGEIYAVEEGTIMFPNEPIIRVKAKAMQAQLVETTILCIINFQTLIATKASRICYSAMGDSVMEFGLRRAQAPDAGLYGAKAAVIGGCIGTSNVLAGQKFDIPVLGTHAHSWIQSFDTELDAFRAYAKAYPTKTVLLLDTYDTLNSGIRNAITVFNELREQGYEPLGVRIDSGDLEFLSKEIRKILDSAGFENVKITASNDLDENTITSLKNQGAQIDIWGVGTKMITSFDWAALGGVYKLCAVVRDGKMIPKIKISEDPNKINNPGYKNIYRIYDKNDNKAKADLIVLDEEVINENEPLTIFDPIHTWKKMTFENFYVKKLLSPLFIDGKCVREKRDIKDIKRYTDEEKESFWIQYRRNKNPQIYKVDLSKKLWNMKNDLLENRNIL</sequence>
<dbReference type="Gene3D" id="3.20.140.10">
    <property type="entry name" value="nicotinate phosphoribosyltransferase"/>
    <property type="match status" value="1"/>
</dbReference>
<dbReference type="AlphaFoldDB" id="G9X3H7"/>
<comment type="caution">
    <text evidence="13">The sequence shown here is derived from an EMBL/GenBank/DDBJ whole genome shotgun (WGS) entry which is preliminary data.</text>
</comment>
<dbReference type="EMBL" id="AFZE01000058">
    <property type="protein sequence ID" value="EHL09942.1"/>
    <property type="molecule type" value="Genomic_DNA"/>
</dbReference>
<feature type="domain" description="Nicotinate phosphoribosyltransferase N-terminal" evidence="11">
    <location>
        <begin position="6"/>
        <end position="130"/>
    </location>
</feature>
<dbReference type="Proteomes" id="UP000006437">
    <property type="component" value="Unassembled WGS sequence"/>
</dbReference>
<organism evidence="13 14">
    <name type="scientific">Peptoanaerobacter stomatis</name>
    <dbReference type="NCBI Taxonomy" id="796937"/>
    <lineage>
        <taxon>Bacteria</taxon>
        <taxon>Bacillati</taxon>
        <taxon>Bacillota</taxon>
        <taxon>Clostridia</taxon>
        <taxon>Peptostreptococcales</taxon>
        <taxon>Filifactoraceae</taxon>
        <taxon>Peptoanaerobacter</taxon>
    </lineage>
</organism>
<evidence type="ECO:0000313" key="14">
    <source>
        <dbReference type="Proteomes" id="UP000006437"/>
    </source>
</evidence>
<name>G9X3H7_9FIRM</name>
<dbReference type="NCBIfam" id="NF009131">
    <property type="entry name" value="PRK12484.1"/>
    <property type="match status" value="1"/>
</dbReference>
<dbReference type="InterPro" id="IPR036068">
    <property type="entry name" value="Nicotinate_pribotase-like_C"/>
</dbReference>
<reference evidence="13 14" key="1">
    <citation type="submission" date="2011-08" db="EMBL/GenBank/DDBJ databases">
        <title>The Genome Sequence of Eubacteriaceae bacterium ACC19a.</title>
        <authorList>
            <consortium name="The Broad Institute Genome Sequencing Platform"/>
            <person name="Earl A."/>
            <person name="Ward D."/>
            <person name="Feldgarden M."/>
            <person name="Gevers D."/>
            <person name="Sizova M."/>
            <person name="Hazen A."/>
            <person name="Epstein S."/>
            <person name="Young S.K."/>
            <person name="Zeng Q."/>
            <person name="Gargeya S."/>
            <person name="Fitzgerald M."/>
            <person name="Haas B."/>
            <person name="Abouelleil A."/>
            <person name="Alvarado L."/>
            <person name="Arachchi H.M."/>
            <person name="Berlin A."/>
            <person name="Brown A."/>
            <person name="Chapman S.B."/>
            <person name="Chen Z."/>
            <person name="Dunbar C."/>
            <person name="Freedman E."/>
            <person name="Gearin G."/>
            <person name="Gellesch M."/>
            <person name="Goldberg J."/>
            <person name="Griggs A."/>
            <person name="Gujja S."/>
            <person name="Heiman D."/>
            <person name="Howarth C."/>
            <person name="Larson L."/>
            <person name="Lui A."/>
            <person name="MacDonald P.J.P."/>
            <person name="Montmayeur A."/>
            <person name="Murphy C."/>
            <person name="Neiman D."/>
            <person name="Pearson M."/>
            <person name="Priest M."/>
            <person name="Roberts A."/>
            <person name="Saif S."/>
            <person name="Shea T."/>
            <person name="Shenoy N."/>
            <person name="Sisk P."/>
            <person name="Stolte C."/>
            <person name="Sykes S."/>
            <person name="Wortman J."/>
            <person name="Nusbaum C."/>
            <person name="Birren B."/>
        </authorList>
    </citation>
    <scope>NUCLEOTIDE SEQUENCE [LARGE SCALE GENOMIC DNA]</scope>
    <source>
        <strain evidence="13 14">ACC19a</strain>
    </source>
</reference>
<dbReference type="RefSeq" id="WP_009525169.1">
    <property type="nucleotide sequence ID" value="NZ_JH414550.1"/>
</dbReference>
<dbReference type="NCBIfam" id="NF006695">
    <property type="entry name" value="PRK09243.1-2"/>
    <property type="match status" value="1"/>
</dbReference>
<feature type="domain" description="Nicotinate phosphoribosyltransferase C-terminal" evidence="12">
    <location>
        <begin position="358"/>
        <end position="467"/>
    </location>
</feature>
<dbReference type="PIRSF" id="PIRSF000484">
    <property type="entry name" value="NAPRT"/>
    <property type="match status" value="1"/>
</dbReference>
<dbReference type="GO" id="GO:0005829">
    <property type="term" value="C:cytosol"/>
    <property type="evidence" value="ECO:0007669"/>
    <property type="project" value="TreeGrafter"/>
</dbReference>
<gene>
    <name evidence="13" type="ORF">HMPREF9629_00934</name>
</gene>
<evidence type="ECO:0000256" key="6">
    <source>
        <dbReference type="ARBA" id="ARBA00022642"/>
    </source>
</evidence>
<dbReference type="InterPro" id="IPR013785">
    <property type="entry name" value="Aldolase_TIM"/>
</dbReference>
<protein>
    <recommendedName>
        <fullName evidence="3 9">Nicotinate phosphoribosyltransferase</fullName>
        <ecNumber evidence="3 9">6.3.4.21</ecNumber>
    </recommendedName>
</protein>
<dbReference type="PANTHER" id="PTHR11098:SF1">
    <property type="entry name" value="NICOTINATE PHOSPHORIBOSYLTRANSFERASE"/>
    <property type="match status" value="1"/>
</dbReference>
<dbReference type="GO" id="GO:0034355">
    <property type="term" value="P:NAD+ biosynthetic process via the salvage pathway"/>
    <property type="evidence" value="ECO:0007669"/>
    <property type="project" value="TreeGrafter"/>
</dbReference>
<comment type="pathway">
    <text evidence="1 9">Cofactor biosynthesis; NAD(+) biosynthesis; nicotinate D-ribonucleotide from nicotinate: step 1/1.</text>
</comment>
<dbReference type="SUPFAM" id="SSF54675">
    <property type="entry name" value="Nicotinate/Quinolinate PRTase N-terminal domain-like"/>
    <property type="match status" value="1"/>
</dbReference>
<comment type="function">
    <text evidence="9">Catalyzes the first step in the biosynthesis of NAD from nicotinic acid, the ATP-dependent synthesis of beta-nicotinate D-ribonucleotide from nicotinate and 5-phospho-D-ribose 1-phosphate.</text>
</comment>
<keyword evidence="5 9" id="KW-0436">Ligase</keyword>
<dbReference type="GO" id="GO:0004516">
    <property type="term" value="F:nicotinate phosphoribosyltransferase activity"/>
    <property type="evidence" value="ECO:0007669"/>
    <property type="project" value="UniProtKB-UniRule"/>
</dbReference>
<dbReference type="PATRIC" id="fig|796937.3.peg.2171"/>
<evidence type="ECO:0000259" key="11">
    <source>
        <dbReference type="Pfam" id="PF17767"/>
    </source>
</evidence>
<comment type="PTM">
    <text evidence="9">Transiently phosphorylated on a His residue during the reaction cycle. Phosphorylation strongly increases the affinity for substrates and increases the rate of nicotinate D-ribonucleotide production. Dephosphorylation regenerates the low-affinity form of the enzyme, leading to product release.</text>
</comment>
<keyword evidence="13" id="KW-0328">Glycosyltransferase</keyword>
<dbReference type="PANTHER" id="PTHR11098">
    <property type="entry name" value="NICOTINATE PHOSPHORIBOSYLTRANSFERASE"/>
    <property type="match status" value="1"/>
</dbReference>
<evidence type="ECO:0000256" key="4">
    <source>
        <dbReference type="ARBA" id="ARBA00022553"/>
    </source>
</evidence>
<evidence type="ECO:0000259" key="12">
    <source>
        <dbReference type="Pfam" id="PF17956"/>
    </source>
</evidence>
<proteinExistence type="inferred from homology"/>
<evidence type="ECO:0000313" key="13">
    <source>
        <dbReference type="EMBL" id="EHL09942.1"/>
    </source>
</evidence>
<evidence type="ECO:0000256" key="2">
    <source>
        <dbReference type="ARBA" id="ARBA00010897"/>
    </source>
</evidence>
<dbReference type="SUPFAM" id="SSF51690">
    <property type="entry name" value="Nicotinate/Quinolinate PRTase C-terminal domain-like"/>
    <property type="match status" value="1"/>
</dbReference>
<evidence type="ECO:0000256" key="7">
    <source>
        <dbReference type="ARBA" id="ARBA00022679"/>
    </source>
</evidence>
<dbReference type="UniPathway" id="UPA00253">
    <property type="reaction ID" value="UER00457"/>
</dbReference>